<reference evidence="1 2" key="2">
    <citation type="submission" date="2018-09" db="EMBL/GenBank/DDBJ databases">
        <title>Genome of Sphaerochaeta halotolerans strain 4-11.</title>
        <authorList>
            <person name="Nazina T.N."/>
            <person name="Sokolova D.S."/>
        </authorList>
    </citation>
    <scope>NUCLEOTIDE SEQUENCE [LARGE SCALE GENOMIC DNA]</scope>
    <source>
        <strain evidence="1 2">4-11</strain>
    </source>
</reference>
<sequence length="225" mass="26077">MKLIHNQIETQIYFDCETSYTLVVESPIVMNRLVSDLKSQIRGEEGGFVYSENNLKEVDIAAECELIIDPFVSADDNKKFASKLLQSLKMVANQEDFFERTAQIKSALLQYALTIMQDCDESLTYKDEIDTGTLLKVFSFMFDFDDPSPIENLVTYVKVANKYLEKNLFVLVNVKSFFTDEELSYLVDTIHGMKCNVLFLESYYHKPFDNKEKYSIIDIDQCEIF</sequence>
<protein>
    <submittedName>
        <fullName evidence="1">Type II-A CRISPR-associated protein Csn2</fullName>
    </submittedName>
</protein>
<dbReference type="Gene3D" id="3.40.50.11940">
    <property type="match status" value="1"/>
</dbReference>
<dbReference type="RefSeq" id="WP_117329813.1">
    <property type="nucleotide sequence ID" value="NZ_QUWK01000004.1"/>
</dbReference>
<organism evidence="1 2">
    <name type="scientific">Sphaerochaeta halotolerans</name>
    <dbReference type="NCBI Taxonomy" id="2293840"/>
    <lineage>
        <taxon>Bacteria</taxon>
        <taxon>Pseudomonadati</taxon>
        <taxon>Spirochaetota</taxon>
        <taxon>Spirochaetia</taxon>
        <taxon>Spirochaetales</taxon>
        <taxon>Sphaerochaetaceae</taxon>
        <taxon>Sphaerochaeta</taxon>
    </lineage>
</organism>
<evidence type="ECO:0000313" key="2">
    <source>
        <dbReference type="Proteomes" id="UP000264002"/>
    </source>
</evidence>
<evidence type="ECO:0000313" key="1">
    <source>
        <dbReference type="EMBL" id="RFU95402.1"/>
    </source>
</evidence>
<reference evidence="2" key="1">
    <citation type="submission" date="2018-08" db="EMBL/GenBank/DDBJ databases">
        <authorList>
            <person name="Grouzdev D.S."/>
            <person name="Krutkina M.S."/>
        </authorList>
    </citation>
    <scope>NUCLEOTIDE SEQUENCE [LARGE SCALE GENOMIC DNA]</scope>
    <source>
        <strain evidence="2">4-11</strain>
    </source>
</reference>
<name>A0A372MI19_9SPIR</name>
<dbReference type="InterPro" id="IPR038600">
    <property type="entry name" value="Csn2_sf"/>
</dbReference>
<keyword evidence="2" id="KW-1185">Reference proteome</keyword>
<dbReference type="InterPro" id="IPR010146">
    <property type="entry name" value="CRISPR-assoc_prot_Csn2-typ"/>
</dbReference>
<comment type="caution">
    <text evidence="1">The sequence shown here is derived from an EMBL/GenBank/DDBJ whole genome shotgun (WGS) entry which is preliminary data.</text>
</comment>
<dbReference type="AlphaFoldDB" id="A0A372MI19"/>
<gene>
    <name evidence="1" type="primary">csn2</name>
    <name evidence="1" type="ORF">DYP60_05140</name>
</gene>
<dbReference type="Pfam" id="PF09711">
    <property type="entry name" value="Cas_Csn2"/>
    <property type="match status" value="1"/>
</dbReference>
<proteinExistence type="predicted"/>
<dbReference type="EMBL" id="QUWK01000004">
    <property type="protein sequence ID" value="RFU95402.1"/>
    <property type="molecule type" value="Genomic_DNA"/>
</dbReference>
<dbReference type="NCBIfam" id="TIGR01866">
    <property type="entry name" value="cas_Csn2"/>
    <property type="match status" value="1"/>
</dbReference>
<accession>A0A372MI19</accession>
<dbReference type="Proteomes" id="UP000264002">
    <property type="component" value="Unassembled WGS sequence"/>
</dbReference>